<keyword evidence="2" id="KW-0732">Signal</keyword>
<feature type="transmembrane region" description="Helical" evidence="1">
    <location>
        <begin position="86"/>
        <end position="105"/>
    </location>
</feature>
<feature type="transmembrane region" description="Helical" evidence="1">
    <location>
        <begin position="256"/>
        <end position="282"/>
    </location>
</feature>
<feature type="transmembrane region" description="Helical" evidence="1">
    <location>
        <begin position="46"/>
        <end position="66"/>
    </location>
</feature>
<evidence type="ECO:0000313" key="3">
    <source>
        <dbReference type="EMBL" id="JAT66698.1"/>
    </source>
</evidence>
<feature type="signal peptide" evidence="2">
    <location>
        <begin position="1"/>
        <end position="22"/>
    </location>
</feature>
<protein>
    <submittedName>
        <fullName evidence="3">Uncharacterized protein 58</fullName>
    </submittedName>
</protein>
<evidence type="ECO:0000256" key="2">
    <source>
        <dbReference type="SAM" id="SignalP"/>
    </source>
</evidence>
<feature type="transmembrane region" description="Helical" evidence="1">
    <location>
        <begin position="158"/>
        <end position="177"/>
    </location>
</feature>
<dbReference type="AlphaFoldDB" id="A0A1D1ZIF8"/>
<reference evidence="3" key="1">
    <citation type="submission" date="2015-07" db="EMBL/GenBank/DDBJ databases">
        <title>Transcriptome Assembly of Anthurium amnicola.</title>
        <authorList>
            <person name="Suzuki J."/>
        </authorList>
    </citation>
    <scope>NUCLEOTIDE SEQUENCE</scope>
</reference>
<proteinExistence type="predicted"/>
<accession>A0A1D1ZIF8</accession>
<evidence type="ECO:0000256" key="1">
    <source>
        <dbReference type="SAM" id="Phobius"/>
    </source>
</evidence>
<feature type="transmembrane region" description="Helical" evidence="1">
    <location>
        <begin position="197"/>
        <end position="218"/>
    </location>
</feature>
<keyword evidence="1" id="KW-1133">Transmembrane helix</keyword>
<organism evidence="3">
    <name type="scientific">Anthurium amnicola</name>
    <dbReference type="NCBI Taxonomy" id="1678845"/>
    <lineage>
        <taxon>Eukaryota</taxon>
        <taxon>Viridiplantae</taxon>
        <taxon>Streptophyta</taxon>
        <taxon>Embryophyta</taxon>
        <taxon>Tracheophyta</taxon>
        <taxon>Spermatophyta</taxon>
        <taxon>Magnoliopsida</taxon>
        <taxon>Liliopsida</taxon>
        <taxon>Araceae</taxon>
        <taxon>Pothoideae</taxon>
        <taxon>Potheae</taxon>
        <taxon>Anthurium</taxon>
    </lineage>
</organism>
<feature type="chain" id="PRO_5008901029" evidence="2">
    <location>
        <begin position="23"/>
        <end position="384"/>
    </location>
</feature>
<keyword evidence="1" id="KW-0472">Membrane</keyword>
<feature type="transmembrane region" description="Helical" evidence="1">
    <location>
        <begin position="125"/>
        <end position="146"/>
    </location>
</feature>
<dbReference type="EMBL" id="GDJX01001238">
    <property type="protein sequence ID" value="JAT66698.1"/>
    <property type="molecule type" value="Transcribed_RNA"/>
</dbReference>
<feature type="transmembrane region" description="Helical" evidence="1">
    <location>
        <begin position="288"/>
        <end position="309"/>
    </location>
</feature>
<name>A0A1D1ZIF8_9ARAE</name>
<sequence length="384" mass="43690">MKSKIFFAVLVLLLYIIEFVDCADNDKDLTSTNSMSSNLQADSKLIIITSLILSQIDLVSCIYIIVRTYLRWKNNKKNPLPLDVRFPFYIALIEILISLLQTILWSRPTAVGAWSHPLCNSIGTFTIFLLAFVMNVVTFISFINWCKVKKDIEFNSGRYDYIIFLIATGFSIFYTLLGVGKYSKTQYWCVTQPSNKAVLYIIFAITMIHLALLLFFYFDTRPYTKRFRTNHHLSFNGQDLPLEDNNSCEEKKANKILSYTLVFGGQFILLILYIIISIGVSIPENAGAYLIRVLGITIGGLLISVQYIINENWRDKPIPLSSSLSSLSQKHHSNISQNSLQTCSIRNSINSQNPGVRLPFTKIQVEVVQHQTTSSLSQQSDWNA</sequence>
<gene>
    <name evidence="3" type="primary">SIFV0058</name>
    <name evidence="3" type="ORF">g.29177</name>
</gene>
<keyword evidence="1" id="KW-0812">Transmembrane</keyword>